<dbReference type="InterPro" id="IPR037069">
    <property type="entry name" value="AcylCoA_DH/ox_N_sf"/>
</dbReference>
<dbReference type="RefSeq" id="WP_153342600.1">
    <property type="nucleotide sequence ID" value="NZ_WEGI01000006.1"/>
</dbReference>
<dbReference type="InterPro" id="IPR013107">
    <property type="entry name" value="Acyl-CoA_DH_C"/>
</dbReference>
<sequence length="397" mass="43195">MTNNSPALLDRTDVSDETERWLARIGRLVPLIREHRQHNESRRFMSPEVFEALRAAGVHRMLISREFGGAQVELATGSAVVQELARHDPSLGWQMGVQAAIGRLSDYLPEPTARKMFKDHAGLVVGSVNPTGRAEPVDGGYTLSGTWAFASGSAHADWLVCAAVVTENGRPRITGGGPGIRMLFVPKDECRMLDTWYTLGLRGTGSEHYELDETFVPDEFVVDQADMFRPPDERPSRGYAISYYDFGLFGSASTALGIARGALAEFKTLATRKTATAATSALAEGHVVQERVARAEMLVRGARLMLADAAWHAARHGTAGDPLSALVRLAAATVAENTAAAVDIAFELAGSSSLYESSMLEHYFRDIHTAVKHITLSHTNVEMVGRYLLGGELSMRR</sequence>
<gene>
    <name evidence="4" type="primary">hsaA_2</name>
    <name evidence="4" type="ORF">NRB56_30560</name>
</gene>
<keyword evidence="4" id="KW-0503">Monooxygenase</keyword>
<dbReference type="Proteomes" id="UP000431401">
    <property type="component" value="Unassembled WGS sequence"/>
</dbReference>
<proteinExistence type="predicted"/>
<evidence type="ECO:0000256" key="1">
    <source>
        <dbReference type="ARBA" id="ARBA00023002"/>
    </source>
</evidence>
<reference evidence="4 5" key="1">
    <citation type="submission" date="2019-10" db="EMBL/GenBank/DDBJ databases">
        <title>Nocardia macrotermitis sp. nov. and Nocardia aurantia sp. nov., isolated from the gut of fungus growing-termite Macrotermes natalensis.</title>
        <authorList>
            <person name="Benndorf R."/>
            <person name="Schwitalla J."/>
            <person name="Martin K."/>
            <person name="De Beer W."/>
            <person name="Kaster A.-K."/>
            <person name="Vollmers J."/>
            <person name="Poulsen M."/>
            <person name="Beemelmanns C."/>
        </authorList>
    </citation>
    <scope>NUCLEOTIDE SEQUENCE [LARGE SCALE GENOMIC DNA]</scope>
    <source>
        <strain evidence="4 5">RB56</strain>
    </source>
</reference>
<dbReference type="GO" id="GO:0003995">
    <property type="term" value="F:acyl-CoA dehydrogenase activity"/>
    <property type="evidence" value="ECO:0007669"/>
    <property type="project" value="TreeGrafter"/>
</dbReference>
<evidence type="ECO:0000313" key="4">
    <source>
        <dbReference type="EMBL" id="MQY27473.1"/>
    </source>
</evidence>
<dbReference type="InterPro" id="IPR013786">
    <property type="entry name" value="AcylCoA_DH/ox_N"/>
</dbReference>
<dbReference type="Gene3D" id="1.20.140.10">
    <property type="entry name" value="Butyryl-CoA Dehydrogenase, subunit A, domain 3"/>
    <property type="match status" value="1"/>
</dbReference>
<dbReference type="PANTHER" id="PTHR43884">
    <property type="entry name" value="ACYL-COA DEHYDROGENASE"/>
    <property type="match status" value="1"/>
</dbReference>
<dbReference type="Pfam" id="PF08028">
    <property type="entry name" value="Acyl-CoA_dh_2"/>
    <property type="match status" value="1"/>
</dbReference>
<evidence type="ECO:0000259" key="2">
    <source>
        <dbReference type="Pfam" id="PF02771"/>
    </source>
</evidence>
<feature type="domain" description="Acyl-CoA dehydrogenase/oxidase N-terminal" evidence="2">
    <location>
        <begin position="30"/>
        <end position="102"/>
    </location>
</feature>
<accession>A0A7K0DP08</accession>
<comment type="caution">
    <text evidence="4">The sequence shown here is derived from an EMBL/GenBank/DDBJ whole genome shotgun (WGS) entry which is preliminary data.</text>
</comment>
<dbReference type="GO" id="GO:0050660">
    <property type="term" value="F:flavin adenine dinucleotide binding"/>
    <property type="evidence" value="ECO:0007669"/>
    <property type="project" value="InterPro"/>
</dbReference>
<dbReference type="SUPFAM" id="SSF47203">
    <property type="entry name" value="Acyl-CoA dehydrogenase C-terminal domain-like"/>
    <property type="match status" value="1"/>
</dbReference>
<dbReference type="PANTHER" id="PTHR43884:SF12">
    <property type="entry name" value="ISOVALERYL-COA DEHYDROGENASE, MITOCHONDRIAL-RELATED"/>
    <property type="match status" value="1"/>
</dbReference>
<keyword evidence="5" id="KW-1185">Reference proteome</keyword>
<dbReference type="OrthoDB" id="3404950at2"/>
<protein>
    <submittedName>
        <fullName evidence="4">Flavin-dependent monooxygenase, oxygenase subunit HsaA</fullName>
        <ecNumber evidence="4">1.14.14.12</ecNumber>
    </submittedName>
</protein>
<evidence type="ECO:0000259" key="3">
    <source>
        <dbReference type="Pfam" id="PF08028"/>
    </source>
</evidence>
<organism evidence="4 5">
    <name type="scientific">Nocardia aurantia</name>
    <dbReference type="NCBI Taxonomy" id="2585199"/>
    <lineage>
        <taxon>Bacteria</taxon>
        <taxon>Bacillati</taxon>
        <taxon>Actinomycetota</taxon>
        <taxon>Actinomycetes</taxon>
        <taxon>Mycobacteriales</taxon>
        <taxon>Nocardiaceae</taxon>
        <taxon>Nocardia</taxon>
    </lineage>
</organism>
<dbReference type="SUPFAM" id="SSF56645">
    <property type="entry name" value="Acyl-CoA dehydrogenase NM domain-like"/>
    <property type="match status" value="1"/>
</dbReference>
<dbReference type="Gene3D" id="2.40.110.10">
    <property type="entry name" value="Butyryl-CoA Dehydrogenase, subunit A, domain 2"/>
    <property type="match status" value="1"/>
</dbReference>
<dbReference type="GO" id="GO:0036383">
    <property type="term" value="F:3-hydroxy-9,10-secoandrosta-1,3,5(10)-triene-9,17-dione monooxygenase activity"/>
    <property type="evidence" value="ECO:0007669"/>
    <property type="project" value="UniProtKB-EC"/>
</dbReference>
<name>A0A7K0DP08_9NOCA</name>
<dbReference type="InterPro" id="IPR036250">
    <property type="entry name" value="AcylCo_DH-like_C"/>
</dbReference>
<dbReference type="InterPro" id="IPR009100">
    <property type="entry name" value="AcylCoA_DH/oxidase_NM_dom_sf"/>
</dbReference>
<evidence type="ECO:0000313" key="5">
    <source>
        <dbReference type="Proteomes" id="UP000431401"/>
    </source>
</evidence>
<dbReference type="EC" id="1.14.14.12" evidence="4"/>
<dbReference type="AlphaFoldDB" id="A0A7K0DP08"/>
<keyword evidence="1 4" id="KW-0560">Oxidoreductase</keyword>
<feature type="domain" description="Acyl-CoA dehydrogenase C-terminal" evidence="3">
    <location>
        <begin position="251"/>
        <end position="377"/>
    </location>
</feature>
<dbReference type="PIRSF" id="PIRSF016578">
    <property type="entry name" value="HsaA"/>
    <property type="match status" value="1"/>
</dbReference>
<dbReference type="Gene3D" id="1.10.540.10">
    <property type="entry name" value="Acyl-CoA dehydrogenase/oxidase, N-terminal domain"/>
    <property type="match status" value="1"/>
</dbReference>
<dbReference type="EMBL" id="WEGI01000006">
    <property type="protein sequence ID" value="MQY27473.1"/>
    <property type="molecule type" value="Genomic_DNA"/>
</dbReference>
<dbReference type="Pfam" id="PF02771">
    <property type="entry name" value="Acyl-CoA_dh_N"/>
    <property type="match status" value="1"/>
</dbReference>
<dbReference type="InterPro" id="IPR046373">
    <property type="entry name" value="Acyl-CoA_Oxase/DH_mid-dom_sf"/>
</dbReference>